<gene>
    <name evidence="1" type="ORF">Tco_0677728</name>
</gene>
<accession>A0ABQ4XD55</accession>
<name>A0ABQ4XD55_9ASTR</name>
<evidence type="ECO:0000313" key="1">
    <source>
        <dbReference type="EMBL" id="GJS63164.1"/>
    </source>
</evidence>
<organism evidence="1 2">
    <name type="scientific">Tanacetum coccineum</name>
    <dbReference type="NCBI Taxonomy" id="301880"/>
    <lineage>
        <taxon>Eukaryota</taxon>
        <taxon>Viridiplantae</taxon>
        <taxon>Streptophyta</taxon>
        <taxon>Embryophyta</taxon>
        <taxon>Tracheophyta</taxon>
        <taxon>Spermatophyta</taxon>
        <taxon>Magnoliopsida</taxon>
        <taxon>eudicotyledons</taxon>
        <taxon>Gunneridae</taxon>
        <taxon>Pentapetalae</taxon>
        <taxon>asterids</taxon>
        <taxon>campanulids</taxon>
        <taxon>Asterales</taxon>
        <taxon>Asteraceae</taxon>
        <taxon>Asteroideae</taxon>
        <taxon>Anthemideae</taxon>
        <taxon>Anthemidinae</taxon>
        <taxon>Tanacetum</taxon>
    </lineage>
</organism>
<protein>
    <recommendedName>
        <fullName evidence="3">BLOC-1-related complex subunit 5</fullName>
    </recommendedName>
</protein>
<reference evidence="1" key="1">
    <citation type="journal article" date="2022" name="Int. J. Mol. Sci.">
        <title>Draft Genome of Tanacetum Coccineum: Genomic Comparison of Closely Related Tanacetum-Family Plants.</title>
        <authorList>
            <person name="Yamashiro T."/>
            <person name="Shiraishi A."/>
            <person name="Nakayama K."/>
            <person name="Satake H."/>
        </authorList>
    </citation>
    <scope>NUCLEOTIDE SEQUENCE</scope>
</reference>
<evidence type="ECO:0008006" key="3">
    <source>
        <dbReference type="Google" id="ProtNLM"/>
    </source>
</evidence>
<dbReference type="Proteomes" id="UP001151760">
    <property type="component" value="Unassembled WGS sequence"/>
</dbReference>
<sequence length="123" mass="14353">MYTGVQLIVSRLLDTVMFLMDRSRVLLKILKLVNAQQSIYELLNHMDLQNASGQQGRVLCFGFMHFKFFQRTKKIIYAVKEQQKAVEERARVVEERLNKLQQPLREIAKIMKALQPPPLLPPS</sequence>
<evidence type="ECO:0000313" key="2">
    <source>
        <dbReference type="Proteomes" id="UP001151760"/>
    </source>
</evidence>
<keyword evidence="2" id="KW-1185">Reference proteome</keyword>
<reference evidence="1" key="2">
    <citation type="submission" date="2022-01" db="EMBL/GenBank/DDBJ databases">
        <authorList>
            <person name="Yamashiro T."/>
            <person name="Shiraishi A."/>
            <person name="Satake H."/>
            <person name="Nakayama K."/>
        </authorList>
    </citation>
    <scope>NUCLEOTIDE SEQUENCE</scope>
</reference>
<comment type="caution">
    <text evidence="1">The sequence shown here is derived from an EMBL/GenBank/DDBJ whole genome shotgun (WGS) entry which is preliminary data.</text>
</comment>
<dbReference type="EMBL" id="BQNB010009411">
    <property type="protein sequence ID" value="GJS63164.1"/>
    <property type="molecule type" value="Genomic_DNA"/>
</dbReference>
<proteinExistence type="predicted"/>